<keyword evidence="7" id="KW-1185">Reference proteome</keyword>
<dbReference type="EMBL" id="FTNT01000003">
    <property type="protein sequence ID" value="SIR87372.1"/>
    <property type="molecule type" value="Genomic_DNA"/>
</dbReference>
<evidence type="ECO:0000256" key="4">
    <source>
        <dbReference type="ARBA" id="ARBA00022833"/>
    </source>
</evidence>
<dbReference type="PANTHER" id="PTHR46233">
    <property type="entry name" value="HYDROXYACYLGLUTATHIONE HYDROLASE GLOC"/>
    <property type="match status" value="1"/>
</dbReference>
<dbReference type="RefSeq" id="WP_076478238.1">
    <property type="nucleotide sequence ID" value="NZ_FTNT01000003.1"/>
</dbReference>
<dbReference type="Pfam" id="PF00753">
    <property type="entry name" value="Lactamase_B"/>
    <property type="match status" value="1"/>
</dbReference>
<dbReference type="AlphaFoldDB" id="A0A1N7EGU2"/>
<dbReference type="Proteomes" id="UP000186218">
    <property type="component" value="Unassembled WGS sequence"/>
</dbReference>
<organism evidence="6 7">
    <name type="scientific">Williamsia sterculiae</name>
    <dbReference type="NCBI Taxonomy" id="1344003"/>
    <lineage>
        <taxon>Bacteria</taxon>
        <taxon>Bacillati</taxon>
        <taxon>Actinomycetota</taxon>
        <taxon>Actinomycetes</taxon>
        <taxon>Mycobacteriales</taxon>
        <taxon>Nocardiaceae</taxon>
        <taxon>Williamsia</taxon>
    </lineage>
</organism>
<reference evidence="6 7" key="1">
    <citation type="submission" date="2017-01" db="EMBL/GenBank/DDBJ databases">
        <authorList>
            <person name="Mah S.A."/>
            <person name="Swanson W.J."/>
            <person name="Moy G.W."/>
            <person name="Vacquier V.D."/>
        </authorList>
    </citation>
    <scope>NUCLEOTIDE SEQUENCE [LARGE SCALE GENOMIC DNA]</scope>
    <source>
        <strain evidence="6 7">CPCC 203464</strain>
    </source>
</reference>
<dbReference type="InterPro" id="IPR051453">
    <property type="entry name" value="MBL_Glyoxalase_II"/>
</dbReference>
<dbReference type="STRING" id="1344003.SAMN05445060_1305"/>
<dbReference type="CDD" id="cd06262">
    <property type="entry name" value="metallo-hydrolase-like_MBL-fold"/>
    <property type="match status" value="1"/>
</dbReference>
<comment type="cofactor">
    <cofactor evidence="1">
        <name>Zn(2+)</name>
        <dbReference type="ChEBI" id="CHEBI:29105"/>
    </cofactor>
</comment>
<evidence type="ECO:0000313" key="6">
    <source>
        <dbReference type="EMBL" id="SIR87372.1"/>
    </source>
</evidence>
<evidence type="ECO:0000259" key="5">
    <source>
        <dbReference type="SMART" id="SM00849"/>
    </source>
</evidence>
<keyword evidence="2" id="KW-0479">Metal-binding</keyword>
<keyword evidence="3" id="KW-0378">Hydrolase</keyword>
<dbReference type="SUPFAM" id="SSF56281">
    <property type="entry name" value="Metallo-hydrolase/oxidoreductase"/>
    <property type="match status" value="1"/>
</dbReference>
<dbReference type="InterPro" id="IPR036866">
    <property type="entry name" value="RibonucZ/Hydroxyglut_hydro"/>
</dbReference>
<dbReference type="GO" id="GO:0046872">
    <property type="term" value="F:metal ion binding"/>
    <property type="evidence" value="ECO:0007669"/>
    <property type="project" value="UniProtKB-KW"/>
</dbReference>
<evidence type="ECO:0000313" key="7">
    <source>
        <dbReference type="Proteomes" id="UP000186218"/>
    </source>
</evidence>
<protein>
    <submittedName>
        <fullName evidence="6">Glyoxylase, beta-lactamase superfamily II</fullName>
    </submittedName>
</protein>
<proteinExistence type="predicted"/>
<dbReference type="OrthoDB" id="3196337at2"/>
<keyword evidence="4" id="KW-0862">Zinc</keyword>
<dbReference type="GO" id="GO:0016787">
    <property type="term" value="F:hydrolase activity"/>
    <property type="evidence" value="ECO:0007669"/>
    <property type="project" value="UniProtKB-KW"/>
</dbReference>
<sequence length="226" mass="23541">MLITGFAAGVFSTNCYLVAPEPGGEAIIIDPGQDAAAQVAELVDQHEVRPVAVLLTHGHLDHTWTASQVCERYDIPAHIHPGDNAMLADPTVGIGPGLAAMMPTIDYTAPADVRELVDGTALDLAGLSIGVQHAPGHTQGSVLYSLQIPTDAGVVPICFSGDVLFAGSIGRTDLPGGDHAQLLETLATTVLPMADDTQVLPGHGQQTTIARERATNPFLTELTRSS</sequence>
<feature type="domain" description="Metallo-beta-lactamase" evidence="5">
    <location>
        <begin position="12"/>
        <end position="203"/>
    </location>
</feature>
<dbReference type="InterPro" id="IPR001279">
    <property type="entry name" value="Metallo-B-lactamas"/>
</dbReference>
<evidence type="ECO:0000256" key="2">
    <source>
        <dbReference type="ARBA" id="ARBA00022723"/>
    </source>
</evidence>
<dbReference type="SMART" id="SM00849">
    <property type="entry name" value="Lactamase_B"/>
    <property type="match status" value="1"/>
</dbReference>
<evidence type="ECO:0000256" key="1">
    <source>
        <dbReference type="ARBA" id="ARBA00001947"/>
    </source>
</evidence>
<gene>
    <name evidence="6" type="ORF">SAMN05445060_1305</name>
</gene>
<evidence type="ECO:0000256" key="3">
    <source>
        <dbReference type="ARBA" id="ARBA00022801"/>
    </source>
</evidence>
<dbReference type="PANTHER" id="PTHR46233:SF3">
    <property type="entry name" value="HYDROXYACYLGLUTATHIONE HYDROLASE GLOC"/>
    <property type="match status" value="1"/>
</dbReference>
<name>A0A1N7EGU2_9NOCA</name>
<dbReference type="Gene3D" id="3.60.15.10">
    <property type="entry name" value="Ribonuclease Z/Hydroxyacylglutathione hydrolase-like"/>
    <property type="match status" value="1"/>
</dbReference>
<accession>A0A1N7EGU2</accession>